<dbReference type="EMBL" id="LT629710">
    <property type="protein sequence ID" value="SDP46392.1"/>
    <property type="molecule type" value="Genomic_DNA"/>
</dbReference>
<evidence type="ECO:0000313" key="3">
    <source>
        <dbReference type="Proteomes" id="UP000198741"/>
    </source>
</evidence>
<evidence type="ECO:0000259" key="1">
    <source>
        <dbReference type="PROSITE" id="PS50914"/>
    </source>
</evidence>
<dbReference type="Pfam" id="PF04972">
    <property type="entry name" value="BON"/>
    <property type="match status" value="3"/>
</dbReference>
<proteinExistence type="predicted"/>
<reference evidence="2 3" key="1">
    <citation type="submission" date="2016-10" db="EMBL/GenBank/DDBJ databases">
        <authorList>
            <person name="de Groot N.N."/>
        </authorList>
    </citation>
    <scope>NUCLEOTIDE SEQUENCE [LARGE SCALE GENOMIC DNA]</scope>
    <source>
        <strain evidence="3">P4-7,KCTC 19426,CECT 7604</strain>
    </source>
</reference>
<dbReference type="RefSeq" id="WP_090480349.1">
    <property type="nucleotide sequence ID" value="NZ_LT629710.1"/>
</dbReference>
<dbReference type="InterPro" id="IPR051686">
    <property type="entry name" value="Lipoprotein_DolP"/>
</dbReference>
<keyword evidence="3" id="KW-1185">Reference proteome</keyword>
<organism evidence="2 3">
    <name type="scientific">Nakamurella panacisegetis</name>
    <dbReference type="NCBI Taxonomy" id="1090615"/>
    <lineage>
        <taxon>Bacteria</taxon>
        <taxon>Bacillati</taxon>
        <taxon>Actinomycetota</taxon>
        <taxon>Actinomycetes</taxon>
        <taxon>Nakamurellales</taxon>
        <taxon>Nakamurellaceae</taxon>
        <taxon>Nakamurella</taxon>
    </lineage>
</organism>
<name>A0A1H0SX04_9ACTN</name>
<dbReference type="OrthoDB" id="870892at2"/>
<gene>
    <name evidence="2" type="ORF">SAMN04515671_4344</name>
</gene>
<dbReference type="InterPro" id="IPR007055">
    <property type="entry name" value="BON_dom"/>
</dbReference>
<dbReference type="PANTHER" id="PTHR34606:SF15">
    <property type="entry name" value="BON DOMAIN-CONTAINING PROTEIN"/>
    <property type="match status" value="1"/>
</dbReference>
<sequence length="235" mass="25501">MTQTRDRTSEQLTAQARRAVQAEPLLRGQPIFPDAAQGAVTLYGRVETPTQAAVAERAVLRVPGVYAVAQKLLVSAAPRRSDTDIAEEAARALARAPHVPESVRVTVHDRRVTLTGEVNWQYEREAACRAIDDLPGAQTVHNRITVRSGTMAADLEKRILGMLDERDPLAESRLTVTTNGRGALRLAGSVPTVRDRRDAETICWDVPGTTSVTNHLTVSAPDIGGSRGRGRGLDW</sequence>
<feature type="domain" description="BON" evidence="1">
    <location>
        <begin position="151"/>
        <end position="220"/>
    </location>
</feature>
<feature type="domain" description="BON" evidence="1">
    <location>
        <begin position="8"/>
        <end position="76"/>
    </location>
</feature>
<evidence type="ECO:0000313" key="2">
    <source>
        <dbReference type="EMBL" id="SDP46392.1"/>
    </source>
</evidence>
<accession>A0A1H0SX04</accession>
<dbReference type="STRING" id="1090615.SAMN04515671_4344"/>
<feature type="domain" description="BON" evidence="1">
    <location>
        <begin position="81"/>
        <end position="148"/>
    </location>
</feature>
<dbReference type="AlphaFoldDB" id="A0A1H0SX04"/>
<dbReference type="Proteomes" id="UP000198741">
    <property type="component" value="Chromosome I"/>
</dbReference>
<dbReference type="PANTHER" id="PTHR34606">
    <property type="entry name" value="BON DOMAIN-CONTAINING PROTEIN"/>
    <property type="match status" value="1"/>
</dbReference>
<dbReference type="Gene3D" id="3.30.1340.30">
    <property type="match status" value="3"/>
</dbReference>
<dbReference type="PROSITE" id="PS50914">
    <property type="entry name" value="BON"/>
    <property type="match status" value="3"/>
</dbReference>
<protein>
    <submittedName>
        <fullName evidence="2">Osmotically-inducible protein OsmY, contains BON domain</fullName>
    </submittedName>
</protein>